<dbReference type="InterPro" id="IPR025642">
    <property type="entry name" value="DUF4342"/>
</dbReference>
<keyword evidence="1" id="KW-0812">Transmembrane</keyword>
<keyword evidence="4" id="KW-1185">Reference proteome</keyword>
<name>A0A410QGP2_9FIRM</name>
<keyword evidence="1" id="KW-0472">Membrane</keyword>
<dbReference type="KEGG" id="spoa:EQM13_17580"/>
<proteinExistence type="predicted"/>
<dbReference type="CDD" id="cd14360">
    <property type="entry name" value="UBA_NAC_like_bac"/>
    <property type="match status" value="1"/>
</dbReference>
<dbReference type="Proteomes" id="UP000287969">
    <property type="component" value="Chromosome"/>
</dbReference>
<evidence type="ECO:0000259" key="2">
    <source>
        <dbReference type="Pfam" id="PF14242"/>
    </source>
</evidence>
<keyword evidence="1" id="KW-1133">Transmembrane helix</keyword>
<dbReference type="Gene3D" id="1.10.8.10">
    <property type="entry name" value="DNA helicase RuvA subunit, C-terminal domain"/>
    <property type="match status" value="1"/>
</dbReference>
<reference evidence="4" key="1">
    <citation type="submission" date="2019-01" db="EMBL/GenBank/DDBJ databases">
        <title>Draft genomes of a novel of Sporanaerobacter strains.</title>
        <authorList>
            <person name="Ma S."/>
        </authorList>
    </citation>
    <scope>NUCLEOTIDE SEQUENCE [LARGE SCALE GENOMIC DNA]</scope>
    <source>
        <strain evidence="4">NJN-17</strain>
    </source>
</reference>
<dbReference type="Pfam" id="PF14242">
    <property type="entry name" value="DUF4342"/>
    <property type="match status" value="1"/>
</dbReference>
<sequence length="153" mass="17379">MNITLEQIDILRKRANVSYKEAKDALEKNNGNMVEALTYLEEQNRIKPEGIKIGDSSFINSIKEVIQKLNKIKFVVSKDEKTVLNISSLLAILIGIFTFPVSLIILILIIITHHKIRLEKGDNKEWGINSKIDKVSNTVSSTTDKVIKEFKEL</sequence>
<feature type="domain" description="DUF4342" evidence="2">
    <location>
        <begin position="45"/>
        <end position="120"/>
    </location>
</feature>
<dbReference type="RefSeq" id="WP_128753388.1">
    <property type="nucleotide sequence ID" value="NZ_CP035282.1"/>
</dbReference>
<protein>
    <submittedName>
        <fullName evidence="3">DUF4342 domain-containing protein</fullName>
    </submittedName>
</protein>
<dbReference type="InterPro" id="IPR009060">
    <property type="entry name" value="UBA-like_sf"/>
</dbReference>
<feature type="transmembrane region" description="Helical" evidence="1">
    <location>
        <begin position="86"/>
        <end position="111"/>
    </location>
</feature>
<dbReference type="EMBL" id="CP035282">
    <property type="protein sequence ID" value="QAT63243.1"/>
    <property type="molecule type" value="Genomic_DNA"/>
</dbReference>
<organism evidence="3 4">
    <name type="scientific">Acidilutibacter cellobiosedens</name>
    <dbReference type="NCBI Taxonomy" id="2507161"/>
    <lineage>
        <taxon>Bacteria</taxon>
        <taxon>Bacillati</taxon>
        <taxon>Bacillota</taxon>
        <taxon>Tissierellia</taxon>
        <taxon>Tissierellales</taxon>
        <taxon>Acidilutibacteraceae</taxon>
        <taxon>Acidilutibacter</taxon>
    </lineage>
</organism>
<evidence type="ECO:0000256" key="1">
    <source>
        <dbReference type="SAM" id="Phobius"/>
    </source>
</evidence>
<dbReference type="SUPFAM" id="SSF46934">
    <property type="entry name" value="UBA-like"/>
    <property type="match status" value="1"/>
</dbReference>
<gene>
    <name evidence="3" type="ORF">EQM13_17580</name>
</gene>
<evidence type="ECO:0000313" key="4">
    <source>
        <dbReference type="Proteomes" id="UP000287969"/>
    </source>
</evidence>
<dbReference type="OrthoDB" id="3183239at2"/>
<accession>A0A410QGP2</accession>
<dbReference type="AlphaFoldDB" id="A0A410QGP2"/>
<evidence type="ECO:0000313" key="3">
    <source>
        <dbReference type="EMBL" id="QAT63243.1"/>
    </source>
</evidence>